<protein>
    <submittedName>
        <fullName evidence="2">Uncharacterized protein</fullName>
    </submittedName>
</protein>
<sequence>MENTQNKLIDLMDAMYVTVSNMREADWLGDPQCGSEATLSQEQVLYDQYQSLRAELVTLNPDYIDASAHIVNRYGEQLSFAQAQEEMNIKIHAFESGNKKRAEVHVKEAQLQHQQQLAEQLKRQQEDEVKNQAQELKKLKESLAPWRAIENKVHPEESDLQRHTRLQALAEQLQFVSYIDSFQEVYHALRSGVSVDELTQYLVAPEKDQGLYTLLCVVDDLVLYQGTERHLAPGSNFSRLLALQYDPQRLNERHSPLPSAAFALIEKRRIAVKMASDCAFQPVGAEQEILVFCPL</sequence>
<gene>
    <name evidence="2" type="ORF">JF50_17910</name>
</gene>
<organism evidence="2 3">
    <name type="scientific">Pseudoalteromonas luteoviolacea</name>
    <dbReference type="NCBI Taxonomy" id="43657"/>
    <lineage>
        <taxon>Bacteria</taxon>
        <taxon>Pseudomonadati</taxon>
        <taxon>Pseudomonadota</taxon>
        <taxon>Gammaproteobacteria</taxon>
        <taxon>Alteromonadales</taxon>
        <taxon>Pseudoalteromonadaceae</taxon>
        <taxon>Pseudoalteromonas</taxon>
    </lineage>
</organism>
<dbReference type="OrthoDB" id="6309534at2"/>
<evidence type="ECO:0000313" key="3">
    <source>
        <dbReference type="Proteomes" id="UP000031327"/>
    </source>
</evidence>
<evidence type="ECO:0000313" key="2">
    <source>
        <dbReference type="EMBL" id="KID56158.1"/>
    </source>
</evidence>
<accession>A0A0C1MNQ5</accession>
<dbReference type="EMBL" id="JWIC01000007">
    <property type="protein sequence ID" value="KID56158.1"/>
    <property type="molecule type" value="Genomic_DNA"/>
</dbReference>
<comment type="caution">
    <text evidence="2">The sequence shown here is derived from an EMBL/GenBank/DDBJ whole genome shotgun (WGS) entry which is preliminary data.</text>
</comment>
<dbReference type="Proteomes" id="UP000031327">
    <property type="component" value="Unassembled WGS sequence"/>
</dbReference>
<feature type="coiled-coil region" evidence="1">
    <location>
        <begin position="99"/>
        <end position="142"/>
    </location>
</feature>
<evidence type="ECO:0000256" key="1">
    <source>
        <dbReference type="SAM" id="Coils"/>
    </source>
</evidence>
<proteinExistence type="predicted"/>
<dbReference type="RefSeq" id="WP_039610732.1">
    <property type="nucleotide sequence ID" value="NZ_JWIC01000007.1"/>
</dbReference>
<reference evidence="2 3" key="1">
    <citation type="submission" date="2014-12" db="EMBL/GenBank/DDBJ databases">
        <title>Draft Genome Sequence of Pseudoalteromonas luteoviolacea HI1.</title>
        <authorList>
            <person name="Asahina A.Y."/>
            <person name="Hadfield M.G."/>
        </authorList>
    </citation>
    <scope>NUCLEOTIDE SEQUENCE [LARGE SCALE GENOMIC DNA]</scope>
    <source>
        <strain evidence="2 3">HI1</strain>
    </source>
</reference>
<keyword evidence="1" id="KW-0175">Coiled coil</keyword>
<dbReference type="AlphaFoldDB" id="A0A0C1MNQ5"/>
<name>A0A0C1MNQ5_9GAMM</name>